<evidence type="ECO:0000256" key="6">
    <source>
        <dbReference type="ARBA" id="ARBA00032319"/>
    </source>
</evidence>
<comment type="subcellular location">
    <subcellularLocation>
        <location evidence="1">Nucleus</location>
    </subcellularLocation>
</comment>
<gene>
    <name evidence="7" type="ORF">OGATHE_005589</name>
</gene>
<keyword evidence="4" id="KW-0819">tRNA processing</keyword>
<evidence type="ECO:0000256" key="2">
    <source>
        <dbReference type="ARBA" id="ARBA00008320"/>
    </source>
</evidence>
<organism evidence="7 8">
    <name type="scientific">Ogataea polymorpha</name>
    <dbReference type="NCBI Taxonomy" id="460523"/>
    <lineage>
        <taxon>Eukaryota</taxon>
        <taxon>Fungi</taxon>
        <taxon>Dikarya</taxon>
        <taxon>Ascomycota</taxon>
        <taxon>Saccharomycotina</taxon>
        <taxon>Pichiomycetes</taxon>
        <taxon>Pichiales</taxon>
        <taxon>Pichiaceae</taxon>
        <taxon>Ogataea</taxon>
    </lineage>
</organism>
<dbReference type="InterPro" id="IPR017423">
    <property type="entry name" value="TRM6"/>
</dbReference>
<reference evidence="7" key="2">
    <citation type="submission" date="2021-01" db="EMBL/GenBank/DDBJ databases">
        <authorList>
            <person name="Schikora-Tamarit M.A."/>
        </authorList>
    </citation>
    <scope>NUCLEOTIDE SEQUENCE</scope>
    <source>
        <strain evidence="7">NCAIM Y.01608</strain>
    </source>
</reference>
<keyword evidence="8" id="KW-1185">Reference proteome</keyword>
<dbReference type="GO" id="GO:0005634">
    <property type="term" value="C:nucleus"/>
    <property type="evidence" value="ECO:0007669"/>
    <property type="project" value="UniProtKB-SubCell"/>
</dbReference>
<dbReference type="GO" id="GO:0031515">
    <property type="term" value="C:tRNA (m1A) methyltransferase complex"/>
    <property type="evidence" value="ECO:0007669"/>
    <property type="project" value="InterPro"/>
</dbReference>
<protein>
    <recommendedName>
        <fullName evidence="3">tRNA (adenine(58)-N(1))-methyltransferase non-catalytic subunit TRM6</fullName>
    </recommendedName>
    <alternativeName>
        <fullName evidence="6">tRNA(m1A58)-methyltransferase subunit TRM6</fullName>
    </alternativeName>
</protein>
<evidence type="ECO:0000256" key="1">
    <source>
        <dbReference type="ARBA" id="ARBA00004123"/>
    </source>
</evidence>
<dbReference type="Pfam" id="PF04189">
    <property type="entry name" value="Gcd10p"/>
    <property type="match status" value="1"/>
</dbReference>
<dbReference type="PANTHER" id="PTHR12945:SF0">
    <property type="entry name" value="TRNA (ADENINE(58)-N(1))-METHYLTRANSFERASE NON-CATALYTIC SUBUNIT TRM6"/>
    <property type="match status" value="1"/>
</dbReference>
<sequence length="433" mass="48830">MPEIGQNKVISPNEHCLVTMPSGSLRIVQLKPGGTINLGKFGHFLVDGTFGYAYGQAFEIVADKKVSPIKDLLVDLEDSNDGTPIPEVKSSANNKDLTDIGQKIQKLTTQDIENMKKEGEGNQVARQIIEKMIQSHEAFEKKTVFSQEKYLTRKQKKFARRFQIDRLSSSALLNYYYHEKDPQRVLDLSEETLGSMMSHANIMPGGNYLVLDETGGLLVYALLERMQGQGSIIWLHENDQPNTWILKQSGYTDAELDRFLRPISFLEFFEPDEDTGKVFKFTDKEVEEMPPQRRNMYAKRLARAEKLRQTLEMVANQDLDAVVSVSTLNPATLIPRVLEALSGSRPVVAYHQYKEMLIELDHVLQKDKRVIMTNISETKVRRYQTVPGKLHPLMTSRAGGGYVFHGLRVLPAEGVQAVGRGKKRKSGDESAAS</sequence>
<dbReference type="GO" id="GO:0030488">
    <property type="term" value="P:tRNA methylation"/>
    <property type="evidence" value="ECO:0007669"/>
    <property type="project" value="InterPro"/>
</dbReference>
<proteinExistence type="inferred from homology"/>
<evidence type="ECO:0000256" key="3">
    <source>
        <dbReference type="ARBA" id="ARBA00021704"/>
    </source>
</evidence>
<dbReference type="AlphaFoldDB" id="A0A9P8NUC1"/>
<keyword evidence="5" id="KW-0539">Nucleus</keyword>
<comment type="similarity">
    <text evidence="2">Belongs to the TRM6/GCD10 family.</text>
</comment>
<evidence type="ECO:0000313" key="7">
    <source>
        <dbReference type="EMBL" id="KAH3659544.1"/>
    </source>
</evidence>
<dbReference type="PIRSF" id="PIRSF038170">
    <property type="entry name" value="tRNA_m1A_mtfrase"/>
    <property type="match status" value="1"/>
</dbReference>
<dbReference type="EMBL" id="JAEUBD010001504">
    <property type="protein sequence ID" value="KAH3659544.1"/>
    <property type="molecule type" value="Genomic_DNA"/>
</dbReference>
<reference evidence="7" key="1">
    <citation type="journal article" date="2021" name="Open Biol.">
        <title>Shared evolutionary footprints suggest mitochondrial oxidative damage underlies multiple complex I losses in fungi.</title>
        <authorList>
            <person name="Schikora-Tamarit M.A."/>
            <person name="Marcet-Houben M."/>
            <person name="Nosek J."/>
            <person name="Gabaldon T."/>
        </authorList>
    </citation>
    <scope>NUCLEOTIDE SEQUENCE</scope>
    <source>
        <strain evidence="7">NCAIM Y.01608</strain>
    </source>
</reference>
<dbReference type="PANTHER" id="PTHR12945">
    <property type="entry name" value="TRANSLATION INITIATION FACTOR EIF3-RELATED"/>
    <property type="match status" value="1"/>
</dbReference>
<dbReference type="Proteomes" id="UP000788993">
    <property type="component" value="Unassembled WGS sequence"/>
</dbReference>
<accession>A0A9P8NUC1</accession>
<comment type="caution">
    <text evidence="7">The sequence shown here is derived from an EMBL/GenBank/DDBJ whole genome shotgun (WGS) entry which is preliminary data.</text>
</comment>
<evidence type="ECO:0000256" key="5">
    <source>
        <dbReference type="ARBA" id="ARBA00023242"/>
    </source>
</evidence>
<evidence type="ECO:0000313" key="8">
    <source>
        <dbReference type="Proteomes" id="UP000788993"/>
    </source>
</evidence>
<evidence type="ECO:0000256" key="4">
    <source>
        <dbReference type="ARBA" id="ARBA00022694"/>
    </source>
</evidence>
<name>A0A9P8NUC1_9ASCO</name>